<organism evidence="1">
    <name type="scientific">marine sediment metagenome</name>
    <dbReference type="NCBI Taxonomy" id="412755"/>
    <lineage>
        <taxon>unclassified sequences</taxon>
        <taxon>metagenomes</taxon>
        <taxon>ecological metagenomes</taxon>
    </lineage>
</organism>
<sequence>MSMRDAIPVIFAATLLQELRNELVFGKIATQKHSGEIKEKGDRIKLKGYGSVEIDDYAPESAAWKISHPNGIIYHEPEAASIFLDIDHAKDYGIKLHDITEL</sequence>
<gene>
    <name evidence="1" type="ORF">S03H2_33129</name>
</gene>
<dbReference type="AlphaFoldDB" id="X1GTX8"/>
<reference evidence="1" key="1">
    <citation type="journal article" date="2014" name="Front. Microbiol.">
        <title>High frequency of phylogenetically diverse reductive dehalogenase-homologous genes in deep subseafloor sedimentary metagenomes.</title>
        <authorList>
            <person name="Kawai M."/>
            <person name="Futagami T."/>
            <person name="Toyoda A."/>
            <person name="Takaki Y."/>
            <person name="Nishi S."/>
            <person name="Hori S."/>
            <person name="Arai W."/>
            <person name="Tsubouchi T."/>
            <person name="Morono Y."/>
            <person name="Uchiyama I."/>
            <person name="Ito T."/>
            <person name="Fujiyama A."/>
            <person name="Inagaki F."/>
            <person name="Takami H."/>
        </authorList>
    </citation>
    <scope>NUCLEOTIDE SEQUENCE</scope>
    <source>
        <strain evidence="1">Expedition CK06-06</strain>
    </source>
</reference>
<feature type="non-terminal residue" evidence="1">
    <location>
        <position position="102"/>
    </location>
</feature>
<evidence type="ECO:0000313" key="1">
    <source>
        <dbReference type="EMBL" id="GAH60622.1"/>
    </source>
</evidence>
<proteinExistence type="predicted"/>
<dbReference type="EMBL" id="BARU01020151">
    <property type="protein sequence ID" value="GAH60622.1"/>
    <property type="molecule type" value="Genomic_DNA"/>
</dbReference>
<comment type="caution">
    <text evidence="1">The sequence shown here is derived from an EMBL/GenBank/DDBJ whole genome shotgun (WGS) entry which is preliminary data.</text>
</comment>
<accession>X1GTX8</accession>
<name>X1GTX8_9ZZZZ</name>
<protein>
    <submittedName>
        <fullName evidence="1">Uncharacterized protein</fullName>
    </submittedName>
</protein>